<comment type="catalytic activity">
    <reaction evidence="3">
        <text>adenosylcob(III)inamide + GTP = adenosylcob(III)inamide phosphate + GDP + H(+)</text>
        <dbReference type="Rhea" id="RHEA:15765"/>
        <dbReference type="ChEBI" id="CHEBI:2480"/>
        <dbReference type="ChEBI" id="CHEBI:15378"/>
        <dbReference type="ChEBI" id="CHEBI:37565"/>
        <dbReference type="ChEBI" id="CHEBI:58189"/>
        <dbReference type="ChEBI" id="CHEBI:58502"/>
        <dbReference type="EC" id="2.7.1.156"/>
    </reaction>
</comment>
<keyword evidence="10" id="KW-0169">Cobalamin biosynthesis</keyword>
<dbReference type="PIRSF" id="PIRSF006135">
    <property type="entry name" value="CobU"/>
    <property type="match status" value="1"/>
</dbReference>
<dbReference type="NCBIfam" id="NF004469">
    <property type="entry name" value="PRK05800.1"/>
    <property type="match status" value="1"/>
</dbReference>
<sequence>MIILVTGGARSGKSSFAERLCMSKSHEAVYVATAQAFDDEMKERIALHKLQRNQANYSWRNVEEPFQLVKLLSDMRENSQSDDAPTVLVDCLTLWLSNILLSYEGQEDMQEKVKAEILCLVDQAQQYPGHLIMVTNEVGSGIVPEYPLGRMYRDLAGYMNQAISRSSSEVFLVTAGIPIELKSREYRI</sequence>
<evidence type="ECO:0000256" key="9">
    <source>
        <dbReference type="ARBA" id="ARBA00012523"/>
    </source>
</evidence>
<feature type="active site" description="GMP-histidine intermediate" evidence="18">
    <location>
        <position position="48"/>
    </location>
</feature>
<dbReference type="GO" id="GO:0009236">
    <property type="term" value="P:cobalamin biosynthetic process"/>
    <property type="evidence" value="ECO:0007669"/>
    <property type="project" value="UniProtKB-UniPathway"/>
</dbReference>
<dbReference type="AlphaFoldDB" id="A0A1X7GRU1"/>
<dbReference type="EC" id="2.7.7.62" evidence="9"/>
<evidence type="ECO:0000256" key="5">
    <source>
        <dbReference type="ARBA" id="ARBA00004692"/>
    </source>
</evidence>
<dbReference type="CDD" id="cd00544">
    <property type="entry name" value="CobU"/>
    <property type="match status" value="1"/>
</dbReference>
<dbReference type="InterPro" id="IPR003203">
    <property type="entry name" value="CobU/CobP"/>
</dbReference>
<comment type="pathway">
    <text evidence="6">Cofactor biosynthesis; adenosylcobalamin biosynthesis; adenosylcobalamin from cob(II)yrinate a,c-diamide: step 5/7.</text>
</comment>
<evidence type="ECO:0000256" key="3">
    <source>
        <dbReference type="ARBA" id="ARBA00001522"/>
    </source>
</evidence>
<evidence type="ECO:0000256" key="4">
    <source>
        <dbReference type="ARBA" id="ARBA00003889"/>
    </source>
</evidence>
<dbReference type="UniPathway" id="UPA00148">
    <property type="reaction ID" value="UER00236"/>
</dbReference>
<evidence type="ECO:0000256" key="15">
    <source>
        <dbReference type="ARBA" id="ARBA00023134"/>
    </source>
</evidence>
<evidence type="ECO:0000256" key="1">
    <source>
        <dbReference type="ARBA" id="ARBA00000312"/>
    </source>
</evidence>
<evidence type="ECO:0000256" key="12">
    <source>
        <dbReference type="ARBA" id="ARBA00022741"/>
    </source>
</evidence>
<feature type="binding site" evidence="19">
    <location>
        <position position="90"/>
    </location>
    <ligand>
        <name>GTP</name>
        <dbReference type="ChEBI" id="CHEBI:37565"/>
    </ligand>
</feature>
<keyword evidence="14" id="KW-0067">ATP-binding</keyword>
<feature type="binding site" evidence="19">
    <location>
        <position position="63"/>
    </location>
    <ligand>
        <name>GTP</name>
        <dbReference type="ChEBI" id="CHEBI:37565"/>
    </ligand>
</feature>
<keyword evidence="11 20" id="KW-0808">Transferase</keyword>
<evidence type="ECO:0000256" key="18">
    <source>
        <dbReference type="PIRSR" id="PIRSR006135-1"/>
    </source>
</evidence>
<dbReference type="PANTHER" id="PTHR34848:SF1">
    <property type="entry name" value="BIFUNCTIONAL ADENOSYLCOBALAMIN BIOSYNTHESIS PROTEIN COBU"/>
    <property type="match status" value="1"/>
</dbReference>
<dbReference type="EMBL" id="LT840184">
    <property type="protein sequence ID" value="SMF73280.1"/>
    <property type="molecule type" value="Genomic_DNA"/>
</dbReference>
<dbReference type="InterPro" id="IPR027417">
    <property type="entry name" value="P-loop_NTPase"/>
</dbReference>
<evidence type="ECO:0000313" key="20">
    <source>
        <dbReference type="EMBL" id="SMF73280.1"/>
    </source>
</evidence>
<evidence type="ECO:0000256" key="6">
    <source>
        <dbReference type="ARBA" id="ARBA00005159"/>
    </source>
</evidence>
<dbReference type="PANTHER" id="PTHR34848">
    <property type="match status" value="1"/>
</dbReference>
<organism evidence="20 21">
    <name type="scientific">Paenibacillus uliginis N3/975</name>
    <dbReference type="NCBI Taxonomy" id="1313296"/>
    <lineage>
        <taxon>Bacteria</taxon>
        <taxon>Bacillati</taxon>
        <taxon>Bacillota</taxon>
        <taxon>Bacilli</taxon>
        <taxon>Bacillales</taxon>
        <taxon>Paenibacillaceae</taxon>
        <taxon>Paenibacillus</taxon>
    </lineage>
</organism>
<evidence type="ECO:0000256" key="16">
    <source>
        <dbReference type="ARBA" id="ARBA00029570"/>
    </source>
</evidence>
<dbReference type="GO" id="GO:0043752">
    <property type="term" value="F:adenosylcobinamide kinase activity"/>
    <property type="evidence" value="ECO:0007669"/>
    <property type="project" value="UniProtKB-EC"/>
</dbReference>
<evidence type="ECO:0000256" key="19">
    <source>
        <dbReference type="PIRSR" id="PIRSR006135-2"/>
    </source>
</evidence>
<dbReference type="STRING" id="1313296.SAMN05661091_0953"/>
<evidence type="ECO:0000256" key="8">
    <source>
        <dbReference type="ARBA" id="ARBA00012016"/>
    </source>
</evidence>
<reference evidence="21" key="1">
    <citation type="submission" date="2017-04" db="EMBL/GenBank/DDBJ databases">
        <authorList>
            <person name="Varghese N."/>
            <person name="Submissions S."/>
        </authorList>
    </citation>
    <scope>NUCLEOTIDE SEQUENCE [LARGE SCALE GENOMIC DNA]</scope>
    <source>
        <strain evidence="21">N3/975</strain>
    </source>
</reference>
<dbReference type="GO" id="GO:0005524">
    <property type="term" value="F:ATP binding"/>
    <property type="evidence" value="ECO:0007669"/>
    <property type="project" value="UniProtKB-KW"/>
</dbReference>
<name>A0A1X7GRU1_9BACL</name>
<dbReference type="SUPFAM" id="SSF52540">
    <property type="entry name" value="P-loop containing nucleoside triphosphate hydrolases"/>
    <property type="match status" value="1"/>
</dbReference>
<feature type="binding site" evidence="19">
    <location>
        <begin position="7"/>
        <end position="14"/>
    </location>
    <ligand>
        <name>GTP</name>
        <dbReference type="ChEBI" id="CHEBI:37565"/>
    </ligand>
</feature>
<comment type="similarity">
    <text evidence="7">Belongs to the CobU/CobP family.</text>
</comment>
<comment type="catalytic activity">
    <reaction evidence="2">
        <text>adenosylcob(III)inamide phosphate + GTP + H(+) = adenosylcob(III)inamide-GDP + diphosphate</text>
        <dbReference type="Rhea" id="RHEA:22712"/>
        <dbReference type="ChEBI" id="CHEBI:15378"/>
        <dbReference type="ChEBI" id="CHEBI:33019"/>
        <dbReference type="ChEBI" id="CHEBI:37565"/>
        <dbReference type="ChEBI" id="CHEBI:58502"/>
        <dbReference type="ChEBI" id="CHEBI:60487"/>
        <dbReference type="EC" id="2.7.7.62"/>
    </reaction>
</comment>
<feature type="binding site" evidence="19">
    <location>
        <begin position="49"/>
        <end position="52"/>
    </location>
    <ligand>
        <name>GTP</name>
        <dbReference type="ChEBI" id="CHEBI:37565"/>
    </ligand>
</feature>
<evidence type="ECO:0000256" key="13">
    <source>
        <dbReference type="ARBA" id="ARBA00022777"/>
    </source>
</evidence>
<protein>
    <recommendedName>
        <fullName evidence="16">Adenosylcobinamide kinase</fullName>
        <ecNumber evidence="8">2.7.1.156</ecNumber>
        <ecNumber evidence="9">2.7.7.62</ecNumber>
    </recommendedName>
    <alternativeName>
        <fullName evidence="17">Adenosylcobinamide-phosphate guanylyltransferase</fullName>
    </alternativeName>
</protein>
<dbReference type="GO" id="GO:0008820">
    <property type="term" value="F:cobinamide phosphate guanylyltransferase activity"/>
    <property type="evidence" value="ECO:0007669"/>
    <property type="project" value="UniProtKB-EC"/>
</dbReference>
<keyword evidence="15 19" id="KW-0342">GTP-binding</keyword>
<evidence type="ECO:0000256" key="14">
    <source>
        <dbReference type="ARBA" id="ARBA00022840"/>
    </source>
</evidence>
<comment type="function">
    <text evidence="4">Catalyzes ATP-dependent phosphorylation of adenosylcobinamide and addition of GMP to adenosylcobinamide phosphate.</text>
</comment>
<dbReference type="GO" id="GO:0005525">
    <property type="term" value="F:GTP binding"/>
    <property type="evidence" value="ECO:0007669"/>
    <property type="project" value="UniProtKB-KW"/>
</dbReference>
<comment type="catalytic activity">
    <reaction evidence="1">
        <text>adenosylcob(III)inamide + ATP = adenosylcob(III)inamide phosphate + ADP + H(+)</text>
        <dbReference type="Rhea" id="RHEA:15769"/>
        <dbReference type="ChEBI" id="CHEBI:2480"/>
        <dbReference type="ChEBI" id="CHEBI:15378"/>
        <dbReference type="ChEBI" id="CHEBI:30616"/>
        <dbReference type="ChEBI" id="CHEBI:58502"/>
        <dbReference type="ChEBI" id="CHEBI:456216"/>
        <dbReference type="EC" id="2.7.1.156"/>
    </reaction>
</comment>
<gene>
    <name evidence="20" type="ORF">SAMN05661091_0953</name>
</gene>
<dbReference type="Proteomes" id="UP000192940">
    <property type="component" value="Chromosome I"/>
</dbReference>
<feature type="binding site" evidence="19">
    <location>
        <begin position="32"/>
        <end position="34"/>
    </location>
    <ligand>
        <name>GTP</name>
        <dbReference type="ChEBI" id="CHEBI:37565"/>
    </ligand>
</feature>
<evidence type="ECO:0000256" key="17">
    <source>
        <dbReference type="ARBA" id="ARBA00030571"/>
    </source>
</evidence>
<keyword evidence="20" id="KW-0548">Nucleotidyltransferase</keyword>
<keyword evidence="12 19" id="KW-0547">Nucleotide-binding</keyword>
<evidence type="ECO:0000256" key="2">
    <source>
        <dbReference type="ARBA" id="ARBA00000711"/>
    </source>
</evidence>
<dbReference type="Gene3D" id="3.40.50.300">
    <property type="entry name" value="P-loop containing nucleotide triphosphate hydrolases"/>
    <property type="match status" value="1"/>
</dbReference>
<evidence type="ECO:0000313" key="21">
    <source>
        <dbReference type="Proteomes" id="UP000192940"/>
    </source>
</evidence>
<dbReference type="Pfam" id="PF02283">
    <property type="entry name" value="CobU"/>
    <property type="match status" value="1"/>
</dbReference>
<evidence type="ECO:0000256" key="10">
    <source>
        <dbReference type="ARBA" id="ARBA00022573"/>
    </source>
</evidence>
<keyword evidence="21" id="KW-1185">Reference proteome</keyword>
<evidence type="ECO:0000256" key="7">
    <source>
        <dbReference type="ARBA" id="ARBA00007490"/>
    </source>
</evidence>
<accession>A0A1X7GRU1</accession>
<proteinExistence type="inferred from homology"/>
<comment type="pathway">
    <text evidence="5">Cofactor biosynthesis; adenosylcobalamin biosynthesis; adenosylcobalamin from cob(II)yrinate a,c-diamide: step 6/7.</text>
</comment>
<keyword evidence="13 20" id="KW-0418">Kinase</keyword>
<dbReference type="RefSeq" id="WP_208917986.1">
    <property type="nucleotide sequence ID" value="NZ_LT840184.1"/>
</dbReference>
<evidence type="ECO:0000256" key="11">
    <source>
        <dbReference type="ARBA" id="ARBA00022679"/>
    </source>
</evidence>
<dbReference type="EC" id="2.7.1.156" evidence="8"/>